<sequence>MPHLYNENAAKKSTNLSINSDLLAKVKKLNINLSATLEHALAEELKRAERDKWLKENKGAIDELNKLADKTGLFSDAYRGF</sequence>
<dbReference type="KEGG" id="tee:Tel_12205"/>
<dbReference type="InterPro" id="IPR009956">
    <property type="entry name" value="Post-segregation_anti-tox_CcdA"/>
</dbReference>
<protein>
    <recommendedName>
        <fullName evidence="4">Acetoacetyl-CoA synthase</fullName>
    </recommendedName>
</protein>
<evidence type="ECO:0008006" key="4">
    <source>
        <dbReference type="Google" id="ProtNLM"/>
    </source>
</evidence>
<accession>A0A0S2TFC5</accession>
<keyword evidence="1" id="KW-1277">Toxin-antitoxin system</keyword>
<organism evidence="2 3">
    <name type="scientific">Candidatus Tenderia electrophaga</name>
    <dbReference type="NCBI Taxonomy" id="1748243"/>
    <lineage>
        <taxon>Bacteria</taxon>
        <taxon>Pseudomonadati</taxon>
        <taxon>Pseudomonadota</taxon>
        <taxon>Gammaproteobacteria</taxon>
        <taxon>Candidatus Tenderiales</taxon>
        <taxon>Candidatus Tenderiaceae</taxon>
        <taxon>Candidatus Tenderia</taxon>
    </lineage>
</organism>
<keyword evidence="3" id="KW-1185">Reference proteome</keyword>
<dbReference type="Pfam" id="PF07362">
    <property type="entry name" value="CcdA"/>
    <property type="match status" value="1"/>
</dbReference>
<dbReference type="Proteomes" id="UP000055136">
    <property type="component" value="Chromosome"/>
</dbReference>
<dbReference type="STRING" id="1748243.Tel_12205"/>
<proteinExistence type="predicted"/>
<reference evidence="2" key="1">
    <citation type="submission" date="2015-10" db="EMBL/GenBank/DDBJ databases">
        <title>Description of Candidatus Tenderia electrophaga gen. nov, sp. nov., an Uncultivated Electroautotroph from a Biocathode Enrichment.</title>
        <authorList>
            <person name="Eddie B.J."/>
            <person name="Malanoski A.P."/>
            <person name="Wang Z."/>
            <person name="Hall R.J."/>
            <person name="Oh S.D."/>
            <person name="Heiner C."/>
            <person name="Lin B."/>
            <person name="Strycharz-Glaven S.M."/>
        </authorList>
    </citation>
    <scope>NUCLEOTIDE SEQUENCE [LARGE SCALE GENOMIC DNA]</scope>
    <source>
        <strain evidence="2">NRL1</strain>
    </source>
</reference>
<dbReference type="EMBL" id="CP013099">
    <property type="protein sequence ID" value="ALP53834.1"/>
    <property type="molecule type" value="Genomic_DNA"/>
</dbReference>
<dbReference type="AlphaFoldDB" id="A0A0S2TFC5"/>
<evidence type="ECO:0000313" key="3">
    <source>
        <dbReference type="Proteomes" id="UP000055136"/>
    </source>
</evidence>
<name>A0A0S2TFC5_9GAMM</name>
<gene>
    <name evidence="2" type="ORF">Tel_12205</name>
</gene>
<evidence type="ECO:0000256" key="1">
    <source>
        <dbReference type="ARBA" id="ARBA00022649"/>
    </source>
</evidence>
<evidence type="ECO:0000313" key="2">
    <source>
        <dbReference type="EMBL" id="ALP53834.1"/>
    </source>
</evidence>